<accession>A0A1G6S5F3</accession>
<dbReference type="Pfam" id="PF00149">
    <property type="entry name" value="Metallophos"/>
    <property type="match status" value="1"/>
</dbReference>
<keyword evidence="2" id="KW-0378">Hydrolase</keyword>
<organism evidence="2 3">
    <name type="scientific">Auraticoccus monumenti</name>
    <dbReference type="NCBI Taxonomy" id="675864"/>
    <lineage>
        <taxon>Bacteria</taxon>
        <taxon>Bacillati</taxon>
        <taxon>Actinomycetota</taxon>
        <taxon>Actinomycetes</taxon>
        <taxon>Propionibacteriales</taxon>
        <taxon>Propionibacteriaceae</taxon>
        <taxon>Auraticoccus</taxon>
    </lineage>
</organism>
<dbReference type="PANTHER" id="PTHR31302">
    <property type="entry name" value="TRANSMEMBRANE PROTEIN WITH METALLOPHOSPHOESTERASE DOMAIN-RELATED"/>
    <property type="match status" value="1"/>
</dbReference>
<evidence type="ECO:0000313" key="3">
    <source>
        <dbReference type="Proteomes" id="UP000198546"/>
    </source>
</evidence>
<dbReference type="SUPFAM" id="SSF56300">
    <property type="entry name" value="Metallo-dependent phosphatases"/>
    <property type="match status" value="1"/>
</dbReference>
<dbReference type="AlphaFoldDB" id="A0A1G6S5F3"/>
<sequence>MRPLLRGLAATAAVGLGCFGYGVLVEPRAFRLRRHQVALLPPGSSPVRVLHLSDLHLLPRQRAKREWVARLAALEPDLVVDTGDNLSSADALDPLISSLGRLLERPGVFVLGSNDYYSPVRKSPLRYFSSGANRTAERERDLPTAEMVARLSGHGWRDLTHRRTTVEVHGVRIELRGTDDAHLELDDYASVAGPPAPDHHVSIGVTHAPYLRVLDAMAADRLDLVLAGHTHGGQVCLPGGRALVTNCDLDPARVKGLSSHTARTDDGARHTAALHVSAGLGGSPYAPYRFACPPEATLLTLTARG</sequence>
<evidence type="ECO:0000313" key="2">
    <source>
        <dbReference type="EMBL" id="SDD11436.1"/>
    </source>
</evidence>
<dbReference type="InterPro" id="IPR029052">
    <property type="entry name" value="Metallo-depent_PP-like"/>
</dbReference>
<dbReference type="GO" id="GO:0008758">
    <property type="term" value="F:UDP-2,3-diacylglucosamine hydrolase activity"/>
    <property type="evidence" value="ECO:0007669"/>
    <property type="project" value="TreeGrafter"/>
</dbReference>
<protein>
    <submittedName>
        <fullName evidence="2">Predicted phosphohydrolase, MPP superfamily</fullName>
    </submittedName>
</protein>
<reference evidence="2 3" key="1">
    <citation type="submission" date="2016-10" db="EMBL/GenBank/DDBJ databases">
        <authorList>
            <person name="de Groot N.N."/>
        </authorList>
    </citation>
    <scope>NUCLEOTIDE SEQUENCE [LARGE SCALE GENOMIC DNA]</scope>
    <source>
        <strain evidence="2 3">MON 2.2</strain>
    </source>
</reference>
<dbReference type="GO" id="GO:0009245">
    <property type="term" value="P:lipid A biosynthetic process"/>
    <property type="evidence" value="ECO:0007669"/>
    <property type="project" value="TreeGrafter"/>
</dbReference>
<dbReference type="EMBL" id="LT629688">
    <property type="protein sequence ID" value="SDD11436.1"/>
    <property type="molecule type" value="Genomic_DNA"/>
</dbReference>
<dbReference type="InterPro" id="IPR004843">
    <property type="entry name" value="Calcineurin-like_PHP"/>
</dbReference>
<dbReference type="PROSITE" id="PS51257">
    <property type="entry name" value="PROKAR_LIPOPROTEIN"/>
    <property type="match status" value="1"/>
</dbReference>
<dbReference type="InterPro" id="IPR051158">
    <property type="entry name" value="Metallophosphoesterase_sf"/>
</dbReference>
<dbReference type="Gene3D" id="3.60.21.10">
    <property type="match status" value="1"/>
</dbReference>
<dbReference type="GO" id="GO:0016020">
    <property type="term" value="C:membrane"/>
    <property type="evidence" value="ECO:0007669"/>
    <property type="project" value="GOC"/>
</dbReference>
<dbReference type="RefSeq" id="WP_197679141.1">
    <property type="nucleotide sequence ID" value="NZ_LT629688.1"/>
</dbReference>
<keyword evidence="3" id="KW-1185">Reference proteome</keyword>
<proteinExistence type="predicted"/>
<dbReference type="PANTHER" id="PTHR31302:SF20">
    <property type="entry name" value="CONSERVED PROTEIN"/>
    <property type="match status" value="1"/>
</dbReference>
<feature type="domain" description="Calcineurin-like phosphoesterase" evidence="1">
    <location>
        <begin position="48"/>
        <end position="232"/>
    </location>
</feature>
<dbReference type="STRING" id="675864.SAMN04489747_0211"/>
<dbReference type="Proteomes" id="UP000198546">
    <property type="component" value="Chromosome i"/>
</dbReference>
<evidence type="ECO:0000259" key="1">
    <source>
        <dbReference type="Pfam" id="PF00149"/>
    </source>
</evidence>
<gene>
    <name evidence="2" type="ORF">SAMN04489747_0211</name>
</gene>
<name>A0A1G6S5F3_9ACTN</name>